<proteinExistence type="predicted"/>
<protein>
    <recommendedName>
        <fullName evidence="1">HTH cro/C1-type domain-containing protein</fullName>
    </recommendedName>
</protein>
<dbReference type="SUPFAM" id="SSF47413">
    <property type="entry name" value="lambda repressor-like DNA-binding domains"/>
    <property type="match status" value="1"/>
</dbReference>
<dbReference type="CDD" id="cd00093">
    <property type="entry name" value="HTH_XRE"/>
    <property type="match status" value="1"/>
</dbReference>
<dbReference type="InterPro" id="IPR010982">
    <property type="entry name" value="Lambda_DNA-bd_dom_sf"/>
</dbReference>
<dbReference type="PROSITE" id="PS50943">
    <property type="entry name" value="HTH_CROC1"/>
    <property type="match status" value="1"/>
</dbReference>
<organism evidence="2">
    <name type="scientific">marine sediment metagenome</name>
    <dbReference type="NCBI Taxonomy" id="412755"/>
    <lineage>
        <taxon>unclassified sequences</taxon>
        <taxon>metagenomes</taxon>
        <taxon>ecological metagenomes</taxon>
    </lineage>
</organism>
<gene>
    <name evidence="2" type="ORF">LCGC14_1714770</name>
</gene>
<evidence type="ECO:0000259" key="1">
    <source>
        <dbReference type="PROSITE" id="PS50943"/>
    </source>
</evidence>
<dbReference type="InterPro" id="IPR001387">
    <property type="entry name" value="Cro/C1-type_HTH"/>
</dbReference>
<name>A0A0F9JUP8_9ZZZZ</name>
<sequence length="70" mass="8200">MVLQKELKTLRNIRREKNVTQIQIFKKTKIWMSKISGIENGFLKANNEEKKLIARFLKVPVNSIDWGNNG</sequence>
<dbReference type="AlphaFoldDB" id="A0A0F9JUP8"/>
<evidence type="ECO:0000313" key="2">
    <source>
        <dbReference type="EMBL" id="KKM13578.1"/>
    </source>
</evidence>
<dbReference type="Gene3D" id="1.10.260.40">
    <property type="entry name" value="lambda repressor-like DNA-binding domains"/>
    <property type="match status" value="1"/>
</dbReference>
<reference evidence="2" key="1">
    <citation type="journal article" date="2015" name="Nature">
        <title>Complex archaea that bridge the gap between prokaryotes and eukaryotes.</title>
        <authorList>
            <person name="Spang A."/>
            <person name="Saw J.H."/>
            <person name="Jorgensen S.L."/>
            <person name="Zaremba-Niedzwiedzka K."/>
            <person name="Martijn J."/>
            <person name="Lind A.E."/>
            <person name="van Eijk R."/>
            <person name="Schleper C."/>
            <person name="Guy L."/>
            <person name="Ettema T.J."/>
        </authorList>
    </citation>
    <scope>NUCLEOTIDE SEQUENCE</scope>
</reference>
<comment type="caution">
    <text evidence="2">The sequence shown here is derived from an EMBL/GenBank/DDBJ whole genome shotgun (WGS) entry which is preliminary data.</text>
</comment>
<feature type="domain" description="HTH cro/C1-type" evidence="1">
    <location>
        <begin position="10"/>
        <end position="64"/>
    </location>
</feature>
<dbReference type="GO" id="GO:0003677">
    <property type="term" value="F:DNA binding"/>
    <property type="evidence" value="ECO:0007669"/>
    <property type="project" value="InterPro"/>
</dbReference>
<dbReference type="EMBL" id="LAZR01015349">
    <property type="protein sequence ID" value="KKM13578.1"/>
    <property type="molecule type" value="Genomic_DNA"/>
</dbReference>
<accession>A0A0F9JUP8</accession>